<dbReference type="InterPro" id="IPR016155">
    <property type="entry name" value="Mopterin_synth/thiamin_S_b"/>
</dbReference>
<dbReference type="PANTHER" id="PTHR37483">
    <property type="entry name" value="UPF0125 PROTEIN RATB"/>
    <property type="match status" value="1"/>
</dbReference>
<dbReference type="Pfam" id="PF03658">
    <property type="entry name" value="Ub-RnfH"/>
    <property type="match status" value="1"/>
</dbReference>
<dbReference type="NCBIfam" id="NF002490">
    <property type="entry name" value="PRK01777.1"/>
    <property type="match status" value="1"/>
</dbReference>
<dbReference type="InterPro" id="IPR005346">
    <property type="entry name" value="RnfH"/>
</dbReference>
<accession>A0A4D6Y4I1</accession>
<dbReference type="SUPFAM" id="SSF54285">
    <property type="entry name" value="MoaD/ThiS"/>
    <property type="match status" value="1"/>
</dbReference>
<reference evidence="3 4" key="2">
    <citation type="submission" date="2019-05" db="EMBL/GenBank/DDBJ databases">
        <title>Genome evolution of the obligate endosymbiont Buchnera aphidicola.</title>
        <authorList>
            <person name="Moran N.A."/>
        </authorList>
    </citation>
    <scope>NUCLEOTIDE SEQUENCE [LARGE SCALE GENOMIC DNA]</scope>
    <source>
        <strain evidence="3 4">Mst</strain>
    </source>
</reference>
<dbReference type="AlphaFoldDB" id="A0A4D6Y4I1"/>
<dbReference type="PANTHER" id="PTHR37483:SF1">
    <property type="entry name" value="UPF0125 PROTEIN RATB"/>
    <property type="match status" value="1"/>
</dbReference>
<evidence type="ECO:0000256" key="1">
    <source>
        <dbReference type="ARBA" id="ARBA00010645"/>
    </source>
</evidence>
<sequence>MKLIKVTIVYAFPDIQHIFQVNVCLGSTVKDAILSSKILKNIKNISLYKNKIGIYNKQVYLNTILKNEDRIEIYRPLIVTPNERRKKLFF</sequence>
<dbReference type="Proteomes" id="UP000298673">
    <property type="component" value="Chromosome"/>
</dbReference>
<reference evidence="3 4" key="1">
    <citation type="submission" date="2018-12" db="EMBL/GenBank/DDBJ databases">
        <authorList>
            <person name="Chong R.A."/>
        </authorList>
    </citation>
    <scope>NUCLEOTIDE SEQUENCE [LARGE SCALE GENOMIC DNA]</scope>
    <source>
        <strain evidence="3 4">Mst</strain>
    </source>
</reference>
<protein>
    <recommendedName>
        <fullName evidence="2">UPF0125 protein D9V75_01225</fullName>
    </recommendedName>
</protein>
<dbReference type="Gene3D" id="3.10.20.280">
    <property type="entry name" value="RnfH-like"/>
    <property type="match status" value="1"/>
</dbReference>
<comment type="similarity">
    <text evidence="1 2">Belongs to the UPF0125 (RnfH) family.</text>
</comment>
<dbReference type="RefSeq" id="WP_158343474.1">
    <property type="nucleotide sequence ID" value="NZ_CP034861.1"/>
</dbReference>
<evidence type="ECO:0000256" key="2">
    <source>
        <dbReference type="HAMAP-Rule" id="MF_00460"/>
    </source>
</evidence>
<evidence type="ECO:0000313" key="3">
    <source>
        <dbReference type="EMBL" id="QCI24332.1"/>
    </source>
</evidence>
<gene>
    <name evidence="3" type="ORF">D9V75_01225</name>
</gene>
<evidence type="ECO:0000313" key="4">
    <source>
        <dbReference type="Proteomes" id="UP000298673"/>
    </source>
</evidence>
<dbReference type="HAMAP" id="MF_00460">
    <property type="entry name" value="UPF0125_RnfH"/>
    <property type="match status" value="1"/>
</dbReference>
<organism evidence="3 4">
    <name type="scientific">Buchnera aphidicola</name>
    <name type="common">Muscaphis stroyani</name>
    <dbReference type="NCBI Taxonomy" id="1241869"/>
    <lineage>
        <taxon>Bacteria</taxon>
        <taxon>Pseudomonadati</taxon>
        <taxon>Pseudomonadota</taxon>
        <taxon>Gammaproteobacteria</taxon>
        <taxon>Enterobacterales</taxon>
        <taxon>Erwiniaceae</taxon>
        <taxon>Buchnera</taxon>
    </lineage>
</organism>
<dbReference type="EMBL" id="CP034861">
    <property type="protein sequence ID" value="QCI24332.1"/>
    <property type="molecule type" value="Genomic_DNA"/>
</dbReference>
<proteinExistence type="inferred from homology"/>
<dbReference type="OrthoDB" id="9796575at2"/>
<name>A0A4D6Y4I1_9GAMM</name>
<dbReference type="InterPro" id="IPR037021">
    <property type="entry name" value="RnfH_sf"/>
</dbReference>